<dbReference type="Proteomes" id="UP000595231">
    <property type="component" value="Chromosome"/>
</dbReference>
<proteinExistence type="predicted"/>
<accession>A0A7T4AZZ0</accession>
<keyword evidence="1" id="KW-0472">Membrane</keyword>
<keyword evidence="1" id="KW-0812">Transmembrane</keyword>
<name>A0A7T4AZZ0_9BURK</name>
<sequence>MAEPSTAADGTLTPRVAHPNEAPGATPAGGFSLTAPIALQDRIAASLFSYADMFGAARRRALHILAWVVLALLVMLGFSAWRDSGEQGVGPFLSRFFHDLFGLDGLPILILAIPVLIYYFRHPAIVRGRLARWCRDEGLDQTIHPVYHFEPGGLVVTLPGRKTAMACSRIQGIAETPAHLFIQLHNIEDVYALPRQALSGEQVARIKAWAASCHVGAPDATRHPPQAAAPETAPPLLTTRFLLNQDDRAAAISWQIERPGMQRRRRRGFLLAFALTALLVPLIFVLLWLLDSERVPLRYALPLFGEMFTDSFWKITLGFWAFLAAVILLHPWSRRRHAYRLAGQMHRRMPAEEHEARLYDDRLEVWQDGWCNNFATADFDRIERQGEHLILLRREGEPLILPLRALDADQLALFERILTRGAGGNHQQTGATP</sequence>
<reference evidence="2 3" key="1">
    <citation type="submission" date="2020-12" db="EMBL/GenBank/DDBJ databases">
        <title>FDA dAtabase for Regulatory Grade micrObial Sequences (FDA-ARGOS): Supporting development and validation of Infectious Disease Dx tests.</title>
        <authorList>
            <person name="Sproer C."/>
            <person name="Gronow S."/>
            <person name="Severitt S."/>
            <person name="Schroder I."/>
            <person name="Tallon L."/>
            <person name="Sadzewicz L."/>
            <person name="Zhao X."/>
            <person name="Boylan J."/>
            <person name="Ott S."/>
            <person name="Bowen H."/>
            <person name="Vavikolanu K."/>
            <person name="Mehta A."/>
            <person name="Aluvathingal J."/>
            <person name="Nadendla S."/>
            <person name="Lowell S."/>
            <person name="Myers T."/>
            <person name="Yan Y."/>
            <person name="Sichtig H."/>
        </authorList>
    </citation>
    <scope>NUCLEOTIDE SEQUENCE [LARGE SCALE GENOMIC DNA]</scope>
    <source>
        <strain evidence="2 3">FDAARGOS_1050</strain>
    </source>
</reference>
<gene>
    <name evidence="2" type="ORF">I6I07_20890</name>
</gene>
<keyword evidence="1" id="KW-1133">Transmembrane helix</keyword>
<protein>
    <submittedName>
        <fullName evidence="2">YcxB family protein</fullName>
    </submittedName>
</protein>
<feature type="transmembrane region" description="Helical" evidence="1">
    <location>
        <begin position="311"/>
        <end position="330"/>
    </location>
</feature>
<dbReference type="EMBL" id="CP065997">
    <property type="protein sequence ID" value="QQB33092.1"/>
    <property type="molecule type" value="Genomic_DNA"/>
</dbReference>
<evidence type="ECO:0000256" key="1">
    <source>
        <dbReference type="SAM" id="Phobius"/>
    </source>
</evidence>
<feature type="transmembrane region" description="Helical" evidence="1">
    <location>
        <begin position="268"/>
        <end position="291"/>
    </location>
</feature>
<evidence type="ECO:0000313" key="2">
    <source>
        <dbReference type="EMBL" id="QQB33092.1"/>
    </source>
</evidence>
<evidence type="ECO:0000313" key="3">
    <source>
        <dbReference type="Proteomes" id="UP000595231"/>
    </source>
</evidence>
<feature type="transmembrane region" description="Helical" evidence="1">
    <location>
        <begin position="61"/>
        <end position="81"/>
    </location>
</feature>
<dbReference type="RefSeq" id="WP_198483538.1">
    <property type="nucleotide sequence ID" value="NZ_CP065997.1"/>
</dbReference>
<dbReference type="AlphaFoldDB" id="A0A7T4AZZ0"/>
<feature type="transmembrane region" description="Helical" evidence="1">
    <location>
        <begin position="101"/>
        <end position="120"/>
    </location>
</feature>
<organism evidence="2 3">
    <name type="scientific">Achromobacter deleyi</name>
    <dbReference type="NCBI Taxonomy" id="1353891"/>
    <lineage>
        <taxon>Bacteria</taxon>
        <taxon>Pseudomonadati</taxon>
        <taxon>Pseudomonadota</taxon>
        <taxon>Betaproteobacteria</taxon>
        <taxon>Burkholderiales</taxon>
        <taxon>Alcaligenaceae</taxon>
        <taxon>Achromobacter</taxon>
    </lineage>
</organism>